<dbReference type="CDD" id="cd02809">
    <property type="entry name" value="alpha_hydroxyacid_oxid_FMN"/>
    <property type="match status" value="1"/>
</dbReference>
<comment type="similarity">
    <text evidence="5">Belongs to the FMN-dependent alpha-hydroxy acid dehydrogenase family.</text>
</comment>
<organism evidence="9 10">
    <name type="scientific">Streptomyces yokosukanensis</name>
    <dbReference type="NCBI Taxonomy" id="67386"/>
    <lineage>
        <taxon>Bacteria</taxon>
        <taxon>Bacillati</taxon>
        <taxon>Actinomycetota</taxon>
        <taxon>Actinomycetes</taxon>
        <taxon>Kitasatosporales</taxon>
        <taxon>Streptomycetaceae</taxon>
        <taxon>Streptomyces</taxon>
    </lineage>
</organism>
<evidence type="ECO:0000256" key="5">
    <source>
        <dbReference type="ARBA" id="ARBA00024042"/>
    </source>
</evidence>
<dbReference type="FunFam" id="3.20.20.70:FF:000029">
    <property type="entry name" value="L-lactate dehydrogenase"/>
    <property type="match status" value="1"/>
</dbReference>
<keyword evidence="10" id="KW-1185">Reference proteome</keyword>
<dbReference type="PROSITE" id="PS00557">
    <property type="entry name" value="FMN_HYDROXY_ACID_DH_1"/>
    <property type="match status" value="1"/>
</dbReference>
<evidence type="ECO:0000256" key="6">
    <source>
        <dbReference type="PIRSR" id="PIRSR000138-1"/>
    </source>
</evidence>
<dbReference type="PROSITE" id="PS51349">
    <property type="entry name" value="FMN_HYDROXY_ACID_DH_2"/>
    <property type="match status" value="1"/>
</dbReference>
<sequence length="375" mass="39351">MAQQSAAPVDTAGTQPVCVKDLQQSAAARLAPAVWDFIAGGSGTESTLDANRAALDSVSLVPRVLAGIKKTDTGAQLLGASAALPLAVAPMAYQRLLHPEGELAAAEGALAAQVPFVVSTISSHSLEEIATVGATLWFQLYWLHDRGRVVELIRRAEQVGCQALMVTVDVPIMGRRLRDLRNEFALPSWIRSANLEPDGSSAAHSRRPGESAVAAHTKIAFDSTFGWSDLEWIREQTRLPLVIKGILDPRDAEQAVRLGADAVVVSNHGGRQLDGALPSITALPWVVEAVGGQCQVLMDSGVRSGTDILRALALGADGVLVGRPVLWGLSTAGAPGVAQVLSLLRTELEEALLLAGCADLAAARTLRSVVSGMRP</sequence>
<dbReference type="PANTHER" id="PTHR10578">
    <property type="entry name" value="S -2-HYDROXY-ACID OXIDASE-RELATED"/>
    <property type="match status" value="1"/>
</dbReference>
<keyword evidence="4" id="KW-0560">Oxidoreductase</keyword>
<evidence type="ECO:0000256" key="4">
    <source>
        <dbReference type="ARBA" id="ARBA00023002"/>
    </source>
</evidence>
<feature type="active site" description="Proton acceptor" evidence="6">
    <location>
        <position position="268"/>
    </location>
</feature>
<dbReference type="InterPro" id="IPR037396">
    <property type="entry name" value="FMN_HAD"/>
</dbReference>
<feature type="binding site" evidence="7">
    <location>
        <position position="266"/>
    </location>
    <ligand>
        <name>FMN</name>
        <dbReference type="ChEBI" id="CHEBI:58210"/>
    </ligand>
</feature>
<feature type="domain" description="FMN hydroxy acid dehydrogenase" evidence="8">
    <location>
        <begin position="11"/>
        <end position="373"/>
    </location>
</feature>
<dbReference type="AlphaFoldDB" id="A0A101NJQ5"/>
<dbReference type="InterPro" id="IPR013785">
    <property type="entry name" value="Aldolase_TIM"/>
</dbReference>
<dbReference type="InterPro" id="IPR000262">
    <property type="entry name" value="FMN-dep_DH"/>
</dbReference>
<evidence type="ECO:0000256" key="1">
    <source>
        <dbReference type="ARBA" id="ARBA00001917"/>
    </source>
</evidence>
<name>A0A101NJQ5_9ACTN</name>
<feature type="binding site" evidence="7">
    <location>
        <position position="244"/>
    </location>
    <ligand>
        <name>FMN</name>
        <dbReference type="ChEBI" id="CHEBI:58210"/>
    </ligand>
</feature>
<evidence type="ECO:0000256" key="2">
    <source>
        <dbReference type="ARBA" id="ARBA00022630"/>
    </source>
</evidence>
<dbReference type="PANTHER" id="PTHR10578:SF107">
    <property type="entry name" value="2-HYDROXYACID OXIDASE 1"/>
    <property type="match status" value="1"/>
</dbReference>
<comment type="cofactor">
    <cofactor evidence="1">
        <name>FMN</name>
        <dbReference type="ChEBI" id="CHEBI:58210"/>
    </cofactor>
</comment>
<feature type="binding site" evidence="7">
    <location>
        <position position="119"/>
    </location>
    <ligand>
        <name>FMN</name>
        <dbReference type="ChEBI" id="CHEBI:58210"/>
    </ligand>
</feature>
<dbReference type="OrthoDB" id="9770452at2"/>
<dbReference type="InterPro" id="IPR008259">
    <property type="entry name" value="FMN_hydac_DH_AS"/>
</dbReference>
<proteinExistence type="inferred from homology"/>
<feature type="binding site" evidence="7">
    <location>
        <position position="176"/>
    </location>
    <ligand>
        <name>glyoxylate</name>
        <dbReference type="ChEBI" id="CHEBI:36655"/>
    </ligand>
</feature>
<dbReference type="GO" id="GO:0016614">
    <property type="term" value="F:oxidoreductase activity, acting on CH-OH group of donors"/>
    <property type="evidence" value="ECO:0007669"/>
    <property type="project" value="UniProtKB-ARBA"/>
</dbReference>
<dbReference type="GO" id="GO:0010181">
    <property type="term" value="F:FMN binding"/>
    <property type="evidence" value="ECO:0007669"/>
    <property type="project" value="InterPro"/>
</dbReference>
<evidence type="ECO:0000313" key="9">
    <source>
        <dbReference type="EMBL" id="KUM94541.1"/>
    </source>
</evidence>
<feature type="binding site" evidence="7">
    <location>
        <begin position="90"/>
        <end position="92"/>
    </location>
    <ligand>
        <name>FMN</name>
        <dbReference type="ChEBI" id="CHEBI:58210"/>
    </ligand>
</feature>
<keyword evidence="2 7" id="KW-0285">Flavoprotein</keyword>
<feature type="binding site" evidence="7">
    <location>
        <position position="141"/>
    </location>
    <ligand>
        <name>glyoxylate</name>
        <dbReference type="ChEBI" id="CHEBI:36655"/>
    </ligand>
</feature>
<dbReference type="PIRSF" id="PIRSF000138">
    <property type="entry name" value="Al-hdrx_acd_dh"/>
    <property type="match status" value="1"/>
</dbReference>
<protein>
    <submittedName>
        <fullName evidence="9">2-hydroxy-acid oxidase</fullName>
    </submittedName>
</protein>
<comment type="caution">
    <text evidence="9">The sequence shown here is derived from an EMBL/GenBank/DDBJ whole genome shotgun (WGS) entry which is preliminary data.</text>
</comment>
<reference evidence="9 10" key="1">
    <citation type="submission" date="2015-10" db="EMBL/GenBank/DDBJ databases">
        <title>Draft genome sequence of Streptomyces yokosukanensis DSM 40224, type strain for the species Streptomyces yokosukanensis.</title>
        <authorList>
            <person name="Ruckert C."/>
            <person name="Winkler A."/>
            <person name="Kalinowski J."/>
            <person name="Kampfer P."/>
            <person name="Glaeser S."/>
        </authorList>
    </citation>
    <scope>NUCLEOTIDE SEQUENCE [LARGE SCALE GENOMIC DNA]</scope>
    <source>
        <strain evidence="9 10">DSM 40224</strain>
    </source>
</reference>
<gene>
    <name evidence="9" type="ORF">AQI95_43500</name>
</gene>
<feature type="binding site" evidence="7">
    <location>
        <position position="167"/>
    </location>
    <ligand>
        <name>glyoxylate</name>
        <dbReference type="ChEBI" id="CHEBI:36655"/>
    </ligand>
</feature>
<evidence type="ECO:0000256" key="7">
    <source>
        <dbReference type="PIRSR" id="PIRSR000138-2"/>
    </source>
</evidence>
<evidence type="ECO:0000259" key="8">
    <source>
        <dbReference type="PROSITE" id="PS51349"/>
    </source>
</evidence>
<evidence type="ECO:0000256" key="3">
    <source>
        <dbReference type="ARBA" id="ARBA00022643"/>
    </source>
</evidence>
<dbReference type="RefSeq" id="WP_067136981.1">
    <property type="nucleotide sequence ID" value="NZ_KQ948253.1"/>
</dbReference>
<dbReference type="STRING" id="67386.AQI95_43500"/>
<dbReference type="SUPFAM" id="SSF51395">
    <property type="entry name" value="FMN-linked oxidoreductases"/>
    <property type="match status" value="1"/>
</dbReference>
<feature type="binding site" evidence="7">
    <location>
        <begin position="299"/>
        <end position="303"/>
    </location>
    <ligand>
        <name>FMN</name>
        <dbReference type="ChEBI" id="CHEBI:58210"/>
    </ligand>
</feature>
<keyword evidence="3 7" id="KW-0288">FMN</keyword>
<feature type="binding site" evidence="7">
    <location>
        <position position="139"/>
    </location>
    <ligand>
        <name>FMN</name>
        <dbReference type="ChEBI" id="CHEBI:58210"/>
    </ligand>
</feature>
<dbReference type="EMBL" id="LMWN01000121">
    <property type="protein sequence ID" value="KUM94541.1"/>
    <property type="molecule type" value="Genomic_DNA"/>
</dbReference>
<dbReference type="Pfam" id="PF01070">
    <property type="entry name" value="FMN_dh"/>
    <property type="match status" value="1"/>
</dbReference>
<dbReference type="InterPro" id="IPR012133">
    <property type="entry name" value="Alpha-hydoxy_acid_DH_FMN"/>
</dbReference>
<dbReference type="Gene3D" id="3.20.20.70">
    <property type="entry name" value="Aldolase class I"/>
    <property type="match status" value="1"/>
</dbReference>
<accession>A0A101NJQ5</accession>
<feature type="binding site" evidence="7">
    <location>
        <begin position="322"/>
        <end position="323"/>
    </location>
    <ligand>
        <name>FMN</name>
        <dbReference type="ChEBI" id="CHEBI:58210"/>
    </ligand>
</feature>
<dbReference type="Proteomes" id="UP000053127">
    <property type="component" value="Unassembled WGS sequence"/>
</dbReference>
<evidence type="ECO:0000313" key="10">
    <source>
        <dbReference type="Proteomes" id="UP000053127"/>
    </source>
</evidence>
<feature type="binding site" evidence="7">
    <location>
        <position position="271"/>
    </location>
    <ligand>
        <name>glyoxylate</name>
        <dbReference type="ChEBI" id="CHEBI:36655"/>
    </ligand>
</feature>
<feature type="binding site" evidence="7">
    <location>
        <position position="268"/>
    </location>
    <ligand>
        <name>glyoxylate</name>
        <dbReference type="ChEBI" id="CHEBI:36655"/>
    </ligand>
</feature>